<protein>
    <submittedName>
        <fullName evidence="1">Uncharacterized protein</fullName>
    </submittedName>
</protein>
<reference evidence="1" key="2">
    <citation type="submission" date="2013-05" db="EMBL/GenBank/DDBJ databases">
        <authorList>
            <person name="Carter J.-M."/>
            <person name="Baker S.C."/>
            <person name="Pink R."/>
            <person name="Carter D.R.F."/>
            <person name="Collins A."/>
            <person name="Tomlin J."/>
            <person name="Gibbs M."/>
            <person name="Breuker C.J."/>
        </authorList>
    </citation>
    <scope>NUCLEOTIDE SEQUENCE</scope>
    <source>
        <tissue evidence="1">Ovary</tissue>
    </source>
</reference>
<dbReference type="AlphaFoldDB" id="S4P0B6"/>
<reference evidence="1" key="1">
    <citation type="journal article" date="2013" name="BMC Genomics">
        <title>Unscrambling butterfly oogenesis.</title>
        <authorList>
            <person name="Carter J.M."/>
            <person name="Baker S.C."/>
            <person name="Pink R."/>
            <person name="Carter D.R."/>
            <person name="Collins A."/>
            <person name="Tomlin J."/>
            <person name="Gibbs M."/>
            <person name="Breuker C.J."/>
        </authorList>
    </citation>
    <scope>NUCLEOTIDE SEQUENCE</scope>
    <source>
        <tissue evidence="1">Ovary</tissue>
    </source>
</reference>
<proteinExistence type="predicted"/>
<dbReference type="EMBL" id="GAIX01007754">
    <property type="protein sequence ID" value="JAA84806.1"/>
    <property type="molecule type" value="Transcribed_RNA"/>
</dbReference>
<name>S4P0B6_9NEOP</name>
<sequence>KLRLSFRGNPVRTHLGLNLTFRGYVRFKQLDISCFNGEGKHACLRVLHNVLNGAAYEVFQSALGHQRGRLNPETM</sequence>
<evidence type="ECO:0000313" key="1">
    <source>
        <dbReference type="EMBL" id="JAA84806.1"/>
    </source>
</evidence>
<accession>S4P0B6</accession>
<organism evidence="1">
    <name type="scientific">Pararge aegeria</name>
    <name type="common">speckled wood butterfly</name>
    <dbReference type="NCBI Taxonomy" id="116150"/>
    <lineage>
        <taxon>Eukaryota</taxon>
        <taxon>Metazoa</taxon>
        <taxon>Ecdysozoa</taxon>
        <taxon>Arthropoda</taxon>
        <taxon>Hexapoda</taxon>
        <taxon>Insecta</taxon>
        <taxon>Pterygota</taxon>
        <taxon>Neoptera</taxon>
        <taxon>Endopterygota</taxon>
        <taxon>Lepidoptera</taxon>
        <taxon>Glossata</taxon>
        <taxon>Ditrysia</taxon>
        <taxon>Papilionoidea</taxon>
        <taxon>Nymphalidae</taxon>
        <taxon>Satyrinae</taxon>
        <taxon>Satyrini</taxon>
        <taxon>Parargina</taxon>
        <taxon>Pararge</taxon>
    </lineage>
</organism>
<feature type="non-terminal residue" evidence="1">
    <location>
        <position position="1"/>
    </location>
</feature>